<proteinExistence type="predicted"/>
<dbReference type="EMBL" id="AP026708">
    <property type="protein sequence ID" value="BDQ35465.1"/>
    <property type="molecule type" value="Genomic_DNA"/>
</dbReference>
<evidence type="ECO:0000313" key="3">
    <source>
        <dbReference type="Proteomes" id="UP001061361"/>
    </source>
</evidence>
<name>A0ABM8AW35_9BACT</name>
<sequence length="116" mass="13438">MTDEEEYEDLDFSEAAKIMEAQRKVESLKQTPKQNNFQASSEVNAKRGRPRSEVAKEKRTYYVEIELADELSMFVGKVKTLRTKAGKRISISESQVVNEGIRLALREYRKKYKTAD</sequence>
<feature type="region of interest" description="Disordered" evidence="1">
    <location>
        <begin position="24"/>
        <end position="51"/>
    </location>
</feature>
<feature type="compositionally biased region" description="Polar residues" evidence="1">
    <location>
        <begin position="28"/>
        <end position="43"/>
    </location>
</feature>
<organism evidence="2 3">
    <name type="scientific">Pseudodesulfovibrio portus</name>
    <dbReference type="NCBI Taxonomy" id="231439"/>
    <lineage>
        <taxon>Bacteria</taxon>
        <taxon>Pseudomonadati</taxon>
        <taxon>Thermodesulfobacteriota</taxon>
        <taxon>Desulfovibrionia</taxon>
        <taxon>Desulfovibrionales</taxon>
        <taxon>Desulfovibrionaceae</taxon>
    </lineage>
</organism>
<reference evidence="2" key="1">
    <citation type="submission" date="2022-08" db="EMBL/GenBank/DDBJ databases">
        <title>Genome Sequence of the sulphate-reducing bacterium, Pseudodesulfovibrio portus JCM14722.</title>
        <authorList>
            <person name="Kondo R."/>
            <person name="Kataoka T."/>
        </authorList>
    </citation>
    <scope>NUCLEOTIDE SEQUENCE</scope>
    <source>
        <strain evidence="2">JCM 14722</strain>
    </source>
</reference>
<gene>
    <name evidence="2" type="ORF">JCM14722_30070</name>
</gene>
<protein>
    <submittedName>
        <fullName evidence="2">Uncharacterized protein</fullName>
    </submittedName>
</protein>
<evidence type="ECO:0000256" key="1">
    <source>
        <dbReference type="SAM" id="MobiDB-lite"/>
    </source>
</evidence>
<evidence type="ECO:0000313" key="2">
    <source>
        <dbReference type="EMBL" id="BDQ35465.1"/>
    </source>
</evidence>
<keyword evidence="3" id="KW-1185">Reference proteome</keyword>
<dbReference type="RefSeq" id="WP_264982355.1">
    <property type="nucleotide sequence ID" value="NZ_AP026708.1"/>
</dbReference>
<accession>A0ABM8AW35</accession>
<dbReference type="Proteomes" id="UP001061361">
    <property type="component" value="Chromosome"/>
</dbReference>